<dbReference type="AlphaFoldDB" id="A0A5C1AM89"/>
<keyword evidence="2" id="KW-1133">Transmembrane helix</keyword>
<keyword evidence="2" id="KW-0812">Transmembrane</keyword>
<organism evidence="3 4">
    <name type="scientific">Limnoglobus roseus</name>
    <dbReference type="NCBI Taxonomy" id="2598579"/>
    <lineage>
        <taxon>Bacteria</taxon>
        <taxon>Pseudomonadati</taxon>
        <taxon>Planctomycetota</taxon>
        <taxon>Planctomycetia</taxon>
        <taxon>Gemmatales</taxon>
        <taxon>Gemmataceae</taxon>
        <taxon>Limnoglobus</taxon>
    </lineage>
</organism>
<feature type="compositionally biased region" description="Basic and acidic residues" evidence="1">
    <location>
        <begin position="116"/>
        <end position="127"/>
    </location>
</feature>
<feature type="region of interest" description="Disordered" evidence="1">
    <location>
        <begin position="116"/>
        <end position="135"/>
    </location>
</feature>
<keyword evidence="2" id="KW-0472">Membrane</keyword>
<dbReference type="Proteomes" id="UP000324974">
    <property type="component" value="Chromosome"/>
</dbReference>
<dbReference type="KEGG" id="lrs:PX52LOC_07634"/>
<evidence type="ECO:0000313" key="4">
    <source>
        <dbReference type="Proteomes" id="UP000324974"/>
    </source>
</evidence>
<reference evidence="4" key="1">
    <citation type="submission" date="2019-08" db="EMBL/GenBank/DDBJ databases">
        <title>Limnoglobus roseus gen. nov., sp. nov., a novel freshwater planctomycete with a giant genome from the family Gemmataceae.</title>
        <authorList>
            <person name="Kulichevskaya I.S."/>
            <person name="Naumoff D.G."/>
            <person name="Miroshnikov K."/>
            <person name="Ivanova A."/>
            <person name="Philippov D.A."/>
            <person name="Hakobyan A."/>
            <person name="Rijpstra I.C."/>
            <person name="Sinninghe Damste J.S."/>
            <person name="Liesack W."/>
            <person name="Dedysh S.N."/>
        </authorList>
    </citation>
    <scope>NUCLEOTIDE SEQUENCE [LARGE SCALE GENOMIC DNA]</scope>
    <source>
        <strain evidence="4">PX52</strain>
    </source>
</reference>
<protein>
    <submittedName>
        <fullName evidence="3">Uncharacterized protein</fullName>
    </submittedName>
</protein>
<feature type="transmembrane region" description="Helical" evidence="2">
    <location>
        <begin position="12"/>
        <end position="33"/>
    </location>
</feature>
<evidence type="ECO:0000313" key="3">
    <source>
        <dbReference type="EMBL" id="QEL20529.1"/>
    </source>
</evidence>
<dbReference type="EMBL" id="CP042425">
    <property type="protein sequence ID" value="QEL20529.1"/>
    <property type="molecule type" value="Genomic_DNA"/>
</dbReference>
<evidence type="ECO:0000256" key="2">
    <source>
        <dbReference type="SAM" id="Phobius"/>
    </source>
</evidence>
<feature type="transmembrane region" description="Helical" evidence="2">
    <location>
        <begin position="86"/>
        <end position="108"/>
    </location>
</feature>
<feature type="transmembrane region" description="Helical" evidence="2">
    <location>
        <begin position="53"/>
        <end position="74"/>
    </location>
</feature>
<dbReference type="RefSeq" id="WP_149114818.1">
    <property type="nucleotide sequence ID" value="NZ_CP042425.1"/>
</dbReference>
<proteinExistence type="predicted"/>
<evidence type="ECO:0000256" key="1">
    <source>
        <dbReference type="SAM" id="MobiDB-lite"/>
    </source>
</evidence>
<sequence length="135" mass="13963">MPTDNVHRSPLVGAAAVAFAVATLSAVAVVAAVDLFDLSWAGVQEIISNVGDAFRAASLVLVAGVAVTVGPVLVADRRGGRERPLAHVAGVCVTVAVVLWAAVAIAAARRDTPGERERRQDWERFRADAVGGNGR</sequence>
<keyword evidence="4" id="KW-1185">Reference proteome</keyword>
<gene>
    <name evidence="3" type="ORF">PX52LOC_07634</name>
</gene>
<name>A0A5C1AM89_9BACT</name>
<accession>A0A5C1AM89</accession>